<protein>
    <submittedName>
        <fullName evidence="7">Cytochrome c oxidase assembly protein</fullName>
    </submittedName>
</protein>
<dbReference type="Pfam" id="PF09678">
    <property type="entry name" value="Caa3_CtaG"/>
    <property type="match status" value="1"/>
</dbReference>
<keyword evidence="4 6" id="KW-1133">Transmembrane helix</keyword>
<keyword evidence="8" id="KW-1185">Reference proteome</keyword>
<evidence type="ECO:0000256" key="6">
    <source>
        <dbReference type="SAM" id="Phobius"/>
    </source>
</evidence>
<dbReference type="Proteomes" id="UP001518990">
    <property type="component" value="Unassembled WGS sequence"/>
</dbReference>
<evidence type="ECO:0000256" key="5">
    <source>
        <dbReference type="ARBA" id="ARBA00023136"/>
    </source>
</evidence>
<evidence type="ECO:0000256" key="3">
    <source>
        <dbReference type="ARBA" id="ARBA00022692"/>
    </source>
</evidence>
<gene>
    <name evidence="7" type="ORF">IAI60_21340</name>
</gene>
<dbReference type="InterPro" id="IPR019108">
    <property type="entry name" value="Caa3_assmbl_CtaG-rel"/>
</dbReference>
<accession>A0ABS3KI55</accession>
<dbReference type="EMBL" id="JACTNF010000045">
    <property type="protein sequence ID" value="MBO1077156.1"/>
    <property type="molecule type" value="Genomic_DNA"/>
</dbReference>
<evidence type="ECO:0000256" key="4">
    <source>
        <dbReference type="ARBA" id="ARBA00022989"/>
    </source>
</evidence>
<feature type="transmembrane region" description="Helical" evidence="6">
    <location>
        <begin position="125"/>
        <end position="142"/>
    </location>
</feature>
<proteinExistence type="predicted"/>
<name>A0ABS3KI55_9PROT</name>
<feature type="transmembrane region" description="Helical" evidence="6">
    <location>
        <begin position="154"/>
        <end position="179"/>
    </location>
</feature>
<evidence type="ECO:0000256" key="2">
    <source>
        <dbReference type="ARBA" id="ARBA00022475"/>
    </source>
</evidence>
<feature type="transmembrane region" description="Helical" evidence="6">
    <location>
        <begin position="199"/>
        <end position="220"/>
    </location>
</feature>
<reference evidence="7 8" key="1">
    <citation type="submission" date="2020-09" db="EMBL/GenBank/DDBJ databases">
        <title>Roseomonas.</title>
        <authorList>
            <person name="Zhu W."/>
        </authorList>
    </citation>
    <scope>NUCLEOTIDE SEQUENCE [LARGE SCALE GENOMIC DNA]</scope>
    <source>
        <strain evidence="7 8">1311</strain>
    </source>
</reference>
<feature type="transmembrane region" description="Helical" evidence="6">
    <location>
        <begin position="94"/>
        <end position="113"/>
    </location>
</feature>
<keyword evidence="2" id="KW-1003">Cell membrane</keyword>
<keyword evidence="5 6" id="KW-0472">Membrane</keyword>
<organism evidence="7 8">
    <name type="scientific">Roseomonas marmotae</name>
    <dbReference type="NCBI Taxonomy" id="2768161"/>
    <lineage>
        <taxon>Bacteria</taxon>
        <taxon>Pseudomonadati</taxon>
        <taxon>Pseudomonadota</taxon>
        <taxon>Alphaproteobacteria</taxon>
        <taxon>Acetobacterales</taxon>
        <taxon>Roseomonadaceae</taxon>
        <taxon>Roseomonas</taxon>
    </lineage>
</organism>
<sequence length="231" mass="24397">MTSYCGAPPDPVELMSRWNLDPALLVALGAGALLARRSQRPNLVLAAIGVLALAFVSPLCALSVSLFSVRTVHHLLIVTAAAPLLAMAFPARLAVLPGVAFAVATATLWAWHLPSLYDAALAHTVIYWLMQATLLASAFWFWQAMFAAPPVTGALFATLGMAQMGMLGALLTFATTPLYATHVATTLPWGLEQVADQQIAGLIMWVPGIIPYALAVAVIARRAWVKAATAA</sequence>
<feature type="transmembrane region" description="Helical" evidence="6">
    <location>
        <begin position="43"/>
        <end position="66"/>
    </location>
</feature>
<comment type="caution">
    <text evidence="7">The sequence shown here is derived from an EMBL/GenBank/DDBJ whole genome shotgun (WGS) entry which is preliminary data.</text>
</comment>
<evidence type="ECO:0000256" key="1">
    <source>
        <dbReference type="ARBA" id="ARBA00004651"/>
    </source>
</evidence>
<evidence type="ECO:0000313" key="7">
    <source>
        <dbReference type="EMBL" id="MBO1077156.1"/>
    </source>
</evidence>
<keyword evidence="3 6" id="KW-0812">Transmembrane</keyword>
<evidence type="ECO:0000313" key="8">
    <source>
        <dbReference type="Proteomes" id="UP001518990"/>
    </source>
</evidence>
<comment type="subcellular location">
    <subcellularLocation>
        <location evidence="1">Cell membrane</location>
        <topology evidence="1">Multi-pass membrane protein</topology>
    </subcellularLocation>
</comment>